<dbReference type="InterPro" id="IPR007658">
    <property type="entry name" value="DUF594"/>
</dbReference>
<sequence length="166" mass="18931">MMFLLVRHPYMLPGLALDRLYQVTCDDMAKVWRERNKSGSILDSERSHGHGQAGLLKRVFGLSDEAEREKLAMVLYDNGSRDVPFSHKTPRLPFAISLAHKLAEKQDDNILKVVLQVWIEILFYAANRCSGESHAKISSGAELTTILWLMAENFHHYLRIQHVATS</sequence>
<name>A0A8T0Q9I9_PANVG</name>
<proteinExistence type="predicted"/>
<dbReference type="Proteomes" id="UP000823388">
    <property type="component" value="Chromosome 7K"/>
</dbReference>
<gene>
    <name evidence="1" type="ORF">PVAP13_7KG052827</name>
</gene>
<keyword evidence="2" id="KW-1185">Reference proteome</keyword>
<dbReference type="PANTHER" id="PTHR31325">
    <property type="entry name" value="OS01G0798800 PROTEIN-RELATED"/>
    <property type="match status" value="1"/>
</dbReference>
<evidence type="ECO:0000313" key="2">
    <source>
        <dbReference type="Proteomes" id="UP000823388"/>
    </source>
</evidence>
<evidence type="ECO:0000313" key="1">
    <source>
        <dbReference type="EMBL" id="KAG2570583.1"/>
    </source>
</evidence>
<organism evidence="1 2">
    <name type="scientific">Panicum virgatum</name>
    <name type="common">Blackwell switchgrass</name>
    <dbReference type="NCBI Taxonomy" id="38727"/>
    <lineage>
        <taxon>Eukaryota</taxon>
        <taxon>Viridiplantae</taxon>
        <taxon>Streptophyta</taxon>
        <taxon>Embryophyta</taxon>
        <taxon>Tracheophyta</taxon>
        <taxon>Spermatophyta</taxon>
        <taxon>Magnoliopsida</taxon>
        <taxon>Liliopsida</taxon>
        <taxon>Poales</taxon>
        <taxon>Poaceae</taxon>
        <taxon>PACMAD clade</taxon>
        <taxon>Panicoideae</taxon>
        <taxon>Panicodae</taxon>
        <taxon>Paniceae</taxon>
        <taxon>Panicinae</taxon>
        <taxon>Panicum</taxon>
        <taxon>Panicum sect. Hiantes</taxon>
    </lineage>
</organism>
<dbReference type="AlphaFoldDB" id="A0A8T0Q9I9"/>
<comment type="caution">
    <text evidence="1">The sequence shown here is derived from an EMBL/GenBank/DDBJ whole genome shotgun (WGS) entry which is preliminary data.</text>
</comment>
<dbReference type="Pfam" id="PF04578">
    <property type="entry name" value="DUF594"/>
    <property type="match status" value="1"/>
</dbReference>
<reference evidence="1" key="1">
    <citation type="submission" date="2020-05" db="EMBL/GenBank/DDBJ databases">
        <title>WGS assembly of Panicum virgatum.</title>
        <authorList>
            <person name="Lovell J.T."/>
            <person name="Jenkins J."/>
            <person name="Shu S."/>
            <person name="Juenger T.E."/>
            <person name="Schmutz J."/>
        </authorList>
    </citation>
    <scope>NUCLEOTIDE SEQUENCE</scope>
    <source>
        <strain evidence="1">AP13</strain>
    </source>
</reference>
<protein>
    <submittedName>
        <fullName evidence="1">Uncharacterized protein</fullName>
    </submittedName>
</protein>
<dbReference type="EMBL" id="CM029049">
    <property type="protein sequence ID" value="KAG2570583.1"/>
    <property type="molecule type" value="Genomic_DNA"/>
</dbReference>
<accession>A0A8T0Q9I9</accession>